<feature type="domain" description="DDE-1" evidence="1">
    <location>
        <begin position="36"/>
        <end position="198"/>
    </location>
</feature>
<dbReference type="EMBL" id="JNBR01001687">
    <property type="protein sequence ID" value="OQR85418.1"/>
    <property type="molecule type" value="Genomic_DNA"/>
</dbReference>
<dbReference type="InterPro" id="IPR004875">
    <property type="entry name" value="DDE_SF_endonuclease_dom"/>
</dbReference>
<gene>
    <name evidence="2" type="ORF">ACHHYP_11851</name>
</gene>
<reference evidence="2 3" key="1">
    <citation type="journal article" date="2014" name="Genome Biol. Evol.">
        <title>The secreted proteins of Achlya hypogyna and Thraustotheca clavata identify the ancestral oomycete secretome and reveal gene acquisitions by horizontal gene transfer.</title>
        <authorList>
            <person name="Misner I."/>
            <person name="Blouin N."/>
            <person name="Leonard G."/>
            <person name="Richards T.A."/>
            <person name="Lane C.E."/>
        </authorList>
    </citation>
    <scope>NUCLEOTIDE SEQUENCE [LARGE SCALE GENOMIC DNA]</scope>
    <source>
        <strain evidence="2 3">ATCC 48635</strain>
    </source>
</reference>
<keyword evidence="3" id="KW-1185">Reference proteome</keyword>
<sequence length="244" mass="27544">MDEMFLNFYPKDVDLLVPTGTKRVGTNRKEDEKNGCTVAVSCEMFTSSMLPPFIVMDGKRDGYLAKRYEDWDGQAKVAFQQKHWMDQATAMDYLDWLSDLFEGERIGLIWDLAAAHKAEEVMQYAEEIGIVLSFIPAGLTSILQVCDLIINKALKAAFKRRYCEFKIKNDPGPGGKYIVARENVLEWIETATREIDSAQTSTSGIAAAFKKYGQDPRAKNADELQENRIYASLLENQTAVDLSD</sequence>
<evidence type="ECO:0000313" key="2">
    <source>
        <dbReference type="EMBL" id="OQR85418.1"/>
    </source>
</evidence>
<evidence type="ECO:0000259" key="1">
    <source>
        <dbReference type="Pfam" id="PF03184"/>
    </source>
</evidence>
<protein>
    <recommendedName>
        <fullName evidence="1">DDE-1 domain-containing protein</fullName>
    </recommendedName>
</protein>
<evidence type="ECO:0000313" key="3">
    <source>
        <dbReference type="Proteomes" id="UP000243579"/>
    </source>
</evidence>
<dbReference type="Pfam" id="PF03184">
    <property type="entry name" value="DDE_1"/>
    <property type="match status" value="1"/>
</dbReference>
<name>A0A1V9YI86_ACHHY</name>
<accession>A0A1V9YI86</accession>
<dbReference type="OrthoDB" id="127431at2759"/>
<dbReference type="GO" id="GO:0003676">
    <property type="term" value="F:nucleic acid binding"/>
    <property type="evidence" value="ECO:0007669"/>
    <property type="project" value="InterPro"/>
</dbReference>
<dbReference type="AlphaFoldDB" id="A0A1V9YI86"/>
<dbReference type="Proteomes" id="UP000243579">
    <property type="component" value="Unassembled WGS sequence"/>
</dbReference>
<proteinExistence type="predicted"/>
<organism evidence="2 3">
    <name type="scientific">Achlya hypogyna</name>
    <name type="common">Oomycete</name>
    <name type="synonym">Protoachlya hypogyna</name>
    <dbReference type="NCBI Taxonomy" id="1202772"/>
    <lineage>
        <taxon>Eukaryota</taxon>
        <taxon>Sar</taxon>
        <taxon>Stramenopiles</taxon>
        <taxon>Oomycota</taxon>
        <taxon>Saprolegniomycetes</taxon>
        <taxon>Saprolegniales</taxon>
        <taxon>Achlyaceae</taxon>
        <taxon>Achlya</taxon>
    </lineage>
</organism>
<comment type="caution">
    <text evidence="2">The sequence shown here is derived from an EMBL/GenBank/DDBJ whole genome shotgun (WGS) entry which is preliminary data.</text>
</comment>